<protein>
    <submittedName>
        <fullName evidence="4">GNAT family N-acetyltransferase</fullName>
    </submittedName>
</protein>
<dbReference type="Proteomes" id="UP000277007">
    <property type="component" value="Unassembled WGS sequence"/>
</dbReference>
<dbReference type="GO" id="GO:0016747">
    <property type="term" value="F:acyltransferase activity, transferring groups other than amino-acyl groups"/>
    <property type="evidence" value="ECO:0007669"/>
    <property type="project" value="InterPro"/>
</dbReference>
<name>A0A431VLT7_9PROT</name>
<comment type="caution">
    <text evidence="4">The sequence shown here is derived from an EMBL/GenBank/DDBJ whole genome shotgun (WGS) entry which is preliminary data.</text>
</comment>
<dbReference type="OrthoDB" id="3389160at2"/>
<gene>
    <name evidence="4" type="ORF">EJ903_03315</name>
</gene>
<reference evidence="4 5" key="1">
    <citation type="submission" date="2018-12" db="EMBL/GenBank/DDBJ databases">
        <authorList>
            <person name="Yang Y."/>
        </authorList>
    </citation>
    <scope>NUCLEOTIDE SEQUENCE [LARGE SCALE GENOMIC DNA]</scope>
    <source>
        <strain evidence="4 5">L-25-5w-1</strain>
    </source>
</reference>
<dbReference type="InterPro" id="IPR000182">
    <property type="entry name" value="GNAT_dom"/>
</dbReference>
<dbReference type="InterPro" id="IPR050832">
    <property type="entry name" value="Bact_Acetyltransf"/>
</dbReference>
<evidence type="ECO:0000313" key="5">
    <source>
        <dbReference type="Proteomes" id="UP000277007"/>
    </source>
</evidence>
<organism evidence="4 5">
    <name type="scientific">Azospirillum griseum</name>
    <dbReference type="NCBI Taxonomy" id="2496639"/>
    <lineage>
        <taxon>Bacteria</taxon>
        <taxon>Pseudomonadati</taxon>
        <taxon>Pseudomonadota</taxon>
        <taxon>Alphaproteobacteria</taxon>
        <taxon>Rhodospirillales</taxon>
        <taxon>Azospirillaceae</taxon>
        <taxon>Azospirillum</taxon>
    </lineage>
</organism>
<evidence type="ECO:0000259" key="3">
    <source>
        <dbReference type="PROSITE" id="PS51186"/>
    </source>
</evidence>
<sequence>MDTHTPPSLAIARLDRLDDPQVRADLESLLTDAVASGASVGFHHPLDPARNTAFWDGVAAALATGHHHLLIARDESGRVIGSVQLALCAKQNGPHRAEVQKLLVLTDQRGRGVARALMEALEDVARGLGRSLLQLDTRAGDYGEPFYSRTGWTRAGLLPAHTLEADGSYHDAVIFYRRL</sequence>
<feature type="domain" description="N-acetyltransferase" evidence="3">
    <location>
        <begin position="9"/>
        <end position="179"/>
    </location>
</feature>
<dbReference type="EMBL" id="RXMA01000002">
    <property type="protein sequence ID" value="RTR23573.1"/>
    <property type="molecule type" value="Genomic_DNA"/>
</dbReference>
<dbReference type="PANTHER" id="PTHR43877">
    <property type="entry name" value="AMINOALKYLPHOSPHONATE N-ACETYLTRANSFERASE-RELATED-RELATED"/>
    <property type="match status" value="1"/>
</dbReference>
<keyword evidence="1 4" id="KW-0808">Transferase</keyword>
<evidence type="ECO:0000256" key="1">
    <source>
        <dbReference type="ARBA" id="ARBA00022679"/>
    </source>
</evidence>
<evidence type="ECO:0000256" key="2">
    <source>
        <dbReference type="ARBA" id="ARBA00023315"/>
    </source>
</evidence>
<dbReference type="RefSeq" id="WP_126612107.1">
    <property type="nucleotide sequence ID" value="NZ_JBHUCY010000010.1"/>
</dbReference>
<dbReference type="CDD" id="cd04301">
    <property type="entry name" value="NAT_SF"/>
    <property type="match status" value="1"/>
</dbReference>
<proteinExistence type="predicted"/>
<keyword evidence="2" id="KW-0012">Acyltransferase</keyword>
<accession>A0A431VLT7</accession>
<dbReference type="AlphaFoldDB" id="A0A431VLT7"/>
<evidence type="ECO:0000313" key="4">
    <source>
        <dbReference type="EMBL" id="RTR23573.1"/>
    </source>
</evidence>
<keyword evidence="5" id="KW-1185">Reference proteome</keyword>
<dbReference type="InterPro" id="IPR016181">
    <property type="entry name" value="Acyl_CoA_acyltransferase"/>
</dbReference>
<dbReference type="Pfam" id="PF00583">
    <property type="entry name" value="Acetyltransf_1"/>
    <property type="match status" value="1"/>
</dbReference>
<dbReference type="SUPFAM" id="SSF55729">
    <property type="entry name" value="Acyl-CoA N-acyltransferases (Nat)"/>
    <property type="match status" value="1"/>
</dbReference>
<dbReference type="PROSITE" id="PS51186">
    <property type="entry name" value="GNAT"/>
    <property type="match status" value="1"/>
</dbReference>
<dbReference type="Gene3D" id="3.40.630.30">
    <property type="match status" value="1"/>
</dbReference>